<dbReference type="InterPro" id="IPR010095">
    <property type="entry name" value="Cas12f1-like_TNB"/>
</dbReference>
<name>A0A8J3MV22_9CHLR</name>
<dbReference type="GO" id="GO:0003677">
    <property type="term" value="F:DNA binding"/>
    <property type="evidence" value="ECO:0007669"/>
    <property type="project" value="UniProtKB-KW"/>
</dbReference>
<protein>
    <recommendedName>
        <fullName evidence="2">Cas12f1-like TNB domain-containing protein</fullName>
    </recommendedName>
</protein>
<proteinExistence type="predicted"/>
<evidence type="ECO:0000313" key="3">
    <source>
        <dbReference type="EMBL" id="GHO49917.1"/>
    </source>
</evidence>
<accession>A0A8J3MV22</accession>
<evidence type="ECO:0000256" key="1">
    <source>
        <dbReference type="ARBA" id="ARBA00023125"/>
    </source>
</evidence>
<evidence type="ECO:0000259" key="2">
    <source>
        <dbReference type="Pfam" id="PF07282"/>
    </source>
</evidence>
<dbReference type="AlphaFoldDB" id="A0A8J3MV22"/>
<dbReference type="Pfam" id="PF07282">
    <property type="entry name" value="Cas12f1-like_TNB"/>
    <property type="match status" value="1"/>
</dbReference>
<keyword evidence="1" id="KW-0238">DNA-binding</keyword>
<gene>
    <name evidence="3" type="ORF">KSX_80800</name>
</gene>
<dbReference type="EMBL" id="BNJF01000006">
    <property type="protein sequence ID" value="GHO49917.1"/>
    <property type="molecule type" value="Genomic_DNA"/>
</dbReference>
<evidence type="ECO:0000313" key="4">
    <source>
        <dbReference type="Proteomes" id="UP000612362"/>
    </source>
</evidence>
<comment type="caution">
    <text evidence="3">The sequence shown here is derived from an EMBL/GenBank/DDBJ whole genome shotgun (WGS) entry which is preliminary data.</text>
</comment>
<sequence length="107" mass="12010">MQGMLKNRRLSRAIADVGMYEFKRQILYKAQCAGCEVLLASRWEPSSKTCHVCGWVKEDLQLSDRLFVCEGCGKVTDRDFNAARNLAALALDEVPRVTRESTPVESA</sequence>
<feature type="domain" description="Cas12f1-like TNB" evidence="2">
    <location>
        <begin position="20"/>
        <end position="86"/>
    </location>
</feature>
<organism evidence="3 4">
    <name type="scientific">Ktedonospora formicarum</name>
    <dbReference type="NCBI Taxonomy" id="2778364"/>
    <lineage>
        <taxon>Bacteria</taxon>
        <taxon>Bacillati</taxon>
        <taxon>Chloroflexota</taxon>
        <taxon>Ktedonobacteria</taxon>
        <taxon>Ktedonobacterales</taxon>
        <taxon>Ktedonobacteraceae</taxon>
        <taxon>Ktedonospora</taxon>
    </lineage>
</organism>
<keyword evidence="4" id="KW-1185">Reference proteome</keyword>
<reference evidence="3" key="1">
    <citation type="submission" date="2020-10" db="EMBL/GenBank/DDBJ databases">
        <title>Taxonomic study of unclassified bacteria belonging to the class Ktedonobacteria.</title>
        <authorList>
            <person name="Yabe S."/>
            <person name="Wang C.M."/>
            <person name="Zheng Y."/>
            <person name="Sakai Y."/>
            <person name="Cavaletti L."/>
            <person name="Monciardini P."/>
            <person name="Donadio S."/>
        </authorList>
    </citation>
    <scope>NUCLEOTIDE SEQUENCE</scope>
    <source>
        <strain evidence="3">SOSP1-1</strain>
    </source>
</reference>
<dbReference type="Proteomes" id="UP000612362">
    <property type="component" value="Unassembled WGS sequence"/>
</dbReference>